<name>A0ABT9PN28_9HYPH</name>
<reference evidence="2 3" key="1">
    <citation type="submission" date="2023-07" db="EMBL/GenBank/DDBJ databases">
        <title>Sorghum-associated microbial communities from plants grown in Nebraska, USA.</title>
        <authorList>
            <person name="Schachtman D."/>
        </authorList>
    </citation>
    <scope>NUCLEOTIDE SEQUENCE [LARGE SCALE GENOMIC DNA]</scope>
    <source>
        <strain evidence="2 3">DS1307</strain>
    </source>
</reference>
<dbReference type="Proteomes" id="UP001241472">
    <property type="component" value="Unassembled WGS sequence"/>
</dbReference>
<evidence type="ECO:0008006" key="4">
    <source>
        <dbReference type="Google" id="ProtNLM"/>
    </source>
</evidence>
<keyword evidence="3" id="KW-1185">Reference proteome</keyword>
<dbReference type="InterPro" id="IPR051923">
    <property type="entry name" value="Glycosyl_Hydrolase_39"/>
</dbReference>
<dbReference type="EMBL" id="JAUSRF010000002">
    <property type="protein sequence ID" value="MDP9835855.1"/>
    <property type="molecule type" value="Genomic_DNA"/>
</dbReference>
<dbReference type="PANTHER" id="PTHR12631:SF10">
    <property type="entry name" value="BETA-XYLOSIDASE-LIKE PROTEIN-RELATED"/>
    <property type="match status" value="1"/>
</dbReference>
<feature type="signal peptide" evidence="1">
    <location>
        <begin position="1"/>
        <end position="27"/>
    </location>
</feature>
<keyword evidence="1" id="KW-0732">Signal</keyword>
<dbReference type="RefSeq" id="WP_306830922.1">
    <property type="nucleotide sequence ID" value="NZ_JAUSRF010000002.1"/>
</dbReference>
<accession>A0ABT9PN28</accession>
<evidence type="ECO:0000256" key="1">
    <source>
        <dbReference type="SAM" id="SignalP"/>
    </source>
</evidence>
<dbReference type="SUPFAM" id="SSF51445">
    <property type="entry name" value="(Trans)glycosidases"/>
    <property type="match status" value="1"/>
</dbReference>
<dbReference type="PANTHER" id="PTHR12631">
    <property type="entry name" value="ALPHA-L-IDURONIDASE"/>
    <property type="match status" value="1"/>
</dbReference>
<evidence type="ECO:0000313" key="3">
    <source>
        <dbReference type="Proteomes" id="UP001241472"/>
    </source>
</evidence>
<organism evidence="2 3">
    <name type="scientific">Neorhizobium huautlense</name>
    <dbReference type="NCBI Taxonomy" id="67774"/>
    <lineage>
        <taxon>Bacteria</taxon>
        <taxon>Pseudomonadati</taxon>
        <taxon>Pseudomonadota</taxon>
        <taxon>Alphaproteobacteria</taxon>
        <taxon>Hyphomicrobiales</taxon>
        <taxon>Rhizobiaceae</taxon>
        <taxon>Rhizobium/Agrobacterium group</taxon>
        <taxon>Neorhizobium</taxon>
    </lineage>
</organism>
<sequence>MKTIGQTAFRTAFFSACFGVFASSALAQSVTFEKPAEKGFVAPIIGANTHFGTVRILGYKDAHKVRDQLNQIGATSYRDYMPWQSFNFPPSGPVLAKSGRLMNFLPQAGITPMINLGLANSGVKGGVPPISDSALEVFEDYVGKAVELTEKYDPIYEIWNEWNMYIGTGKPQPRIMGEGPVDDPRSASHYVRVAKVAVNKIRQVNPKARIVVGAVGDDEDWGWAKAIVRDGVMEGADGLSVHLYNQCSANPHDRTAEEMIERVEKLQADLKQVRDGTETPLYITEFGWPTSKGNCGMPLDISAYNFAQFILHSASIPYIKGVWMHELKNISPDPVDRESNYGLFSYEDEPKPAACFMGAAAELVKSADSVEIREPRPDVFVARLGTGEGQKIVMWTKGDWVKAGYSSSTQPVKAEAMCEAQGLAKAEPGRIGPAPVVLDFSTQDPVTIKVGELSEVQK</sequence>
<proteinExistence type="predicted"/>
<dbReference type="Gene3D" id="3.20.20.80">
    <property type="entry name" value="Glycosidases"/>
    <property type="match status" value="1"/>
</dbReference>
<gene>
    <name evidence="2" type="ORF">J2T09_000597</name>
</gene>
<evidence type="ECO:0000313" key="2">
    <source>
        <dbReference type="EMBL" id="MDP9835855.1"/>
    </source>
</evidence>
<protein>
    <recommendedName>
        <fullName evidence="4">Glycosyl hydrolase</fullName>
    </recommendedName>
</protein>
<comment type="caution">
    <text evidence="2">The sequence shown here is derived from an EMBL/GenBank/DDBJ whole genome shotgun (WGS) entry which is preliminary data.</text>
</comment>
<feature type="chain" id="PRO_5047059810" description="Glycosyl hydrolase" evidence="1">
    <location>
        <begin position="28"/>
        <end position="458"/>
    </location>
</feature>
<dbReference type="InterPro" id="IPR017853">
    <property type="entry name" value="GH"/>
</dbReference>